<dbReference type="Gene3D" id="2.160.20.10">
    <property type="entry name" value="Single-stranded right-handed beta-helix, Pectin lyase-like"/>
    <property type="match status" value="1"/>
</dbReference>
<dbReference type="FunFam" id="2.160.20.10:FF:000013">
    <property type="entry name" value="Pectinesterase"/>
    <property type="match status" value="1"/>
</dbReference>
<dbReference type="InterPro" id="IPR012334">
    <property type="entry name" value="Pectin_lyas_fold"/>
</dbReference>
<evidence type="ECO:0000256" key="4">
    <source>
        <dbReference type="ARBA" id="ARBA00022801"/>
    </source>
</evidence>
<keyword evidence="5 10" id="KW-0063">Aspartyl esterase</keyword>
<dbReference type="EC" id="3.1.1.11" evidence="3 10"/>
<evidence type="ECO:0000256" key="3">
    <source>
        <dbReference type="ARBA" id="ARBA00013229"/>
    </source>
</evidence>
<evidence type="ECO:0000313" key="12">
    <source>
        <dbReference type="EMBL" id="EOA29188.1"/>
    </source>
</evidence>
<dbReference type="PROSITE" id="PS00503">
    <property type="entry name" value="PECTINESTERASE_2"/>
    <property type="match status" value="1"/>
</dbReference>
<evidence type="ECO:0000256" key="10">
    <source>
        <dbReference type="RuleBase" id="RU000589"/>
    </source>
</evidence>
<evidence type="ECO:0000256" key="8">
    <source>
        <dbReference type="ARBA" id="ARBA00057335"/>
    </source>
</evidence>
<proteinExistence type="inferred from homology"/>
<feature type="active site" evidence="9">
    <location>
        <position position="207"/>
    </location>
</feature>
<dbReference type="UniPathway" id="UPA00545">
    <property type="reaction ID" value="UER00823"/>
</dbReference>
<evidence type="ECO:0000256" key="2">
    <source>
        <dbReference type="ARBA" id="ARBA00008891"/>
    </source>
</evidence>
<dbReference type="GO" id="GO:0042545">
    <property type="term" value="P:cell wall modification"/>
    <property type="evidence" value="ECO:0007669"/>
    <property type="project" value="UniProtKB-UniRule"/>
</dbReference>
<dbReference type="OrthoDB" id="2019149at2759"/>
<comment type="pathway">
    <text evidence="1 10">Glycan metabolism; pectin degradation; 2-dehydro-3-deoxy-D-gluconate from pectin: step 1/5.</text>
</comment>
<evidence type="ECO:0000313" key="13">
    <source>
        <dbReference type="Proteomes" id="UP000029121"/>
    </source>
</evidence>
<dbReference type="PANTHER" id="PTHR31321:SF102">
    <property type="entry name" value="PECTINESTERASE"/>
    <property type="match status" value="1"/>
</dbReference>
<reference evidence="13" key="1">
    <citation type="journal article" date="2013" name="Nat. Genet.">
        <title>The Capsella rubella genome and the genomic consequences of rapid mating system evolution.</title>
        <authorList>
            <person name="Slotte T."/>
            <person name="Hazzouri K.M."/>
            <person name="Agren J.A."/>
            <person name="Koenig D."/>
            <person name="Maumus F."/>
            <person name="Guo Y.L."/>
            <person name="Steige K."/>
            <person name="Platts A.E."/>
            <person name="Escobar J.S."/>
            <person name="Newman L.K."/>
            <person name="Wang W."/>
            <person name="Mandakova T."/>
            <person name="Vello E."/>
            <person name="Smith L.M."/>
            <person name="Henz S.R."/>
            <person name="Steffen J."/>
            <person name="Takuno S."/>
            <person name="Brandvain Y."/>
            <person name="Coop G."/>
            <person name="Andolfatto P."/>
            <person name="Hu T.T."/>
            <person name="Blanchette M."/>
            <person name="Clark R.M."/>
            <person name="Quesneville H."/>
            <person name="Nordborg M."/>
            <person name="Gaut B.S."/>
            <person name="Lysak M.A."/>
            <person name="Jenkins J."/>
            <person name="Grimwood J."/>
            <person name="Chapman J."/>
            <person name="Prochnik S."/>
            <person name="Shu S."/>
            <person name="Rokhsar D."/>
            <person name="Schmutz J."/>
            <person name="Weigel D."/>
            <person name="Wright S.I."/>
        </authorList>
    </citation>
    <scope>NUCLEOTIDE SEQUENCE [LARGE SCALE GENOMIC DNA]</scope>
    <source>
        <strain evidence="13">cv. Monte Gargano</strain>
    </source>
</reference>
<dbReference type="InterPro" id="IPR000070">
    <property type="entry name" value="Pectinesterase_cat"/>
</dbReference>
<dbReference type="InterPro" id="IPR033131">
    <property type="entry name" value="Pectinesterase_Asp_AS"/>
</dbReference>
<keyword evidence="6" id="KW-0325">Glycoprotein</keyword>
<evidence type="ECO:0000256" key="5">
    <source>
        <dbReference type="ARBA" id="ARBA00023085"/>
    </source>
</evidence>
<dbReference type="KEGG" id="crb:17890329"/>
<gene>
    <name evidence="12" type="ORF">CARUB_v10025460mg</name>
</gene>
<accession>R0HYM2</accession>
<keyword evidence="4 10" id="KW-0378">Hydrolase</keyword>
<dbReference type="GO" id="GO:0045490">
    <property type="term" value="P:pectin catabolic process"/>
    <property type="evidence" value="ECO:0007669"/>
    <property type="project" value="UniProtKB-UniRule"/>
</dbReference>
<comment type="catalytic activity">
    <reaction evidence="7 10">
        <text>[(1-&gt;4)-alpha-D-galacturonosyl methyl ester](n) + n H2O = [(1-&gt;4)-alpha-D-galacturonosyl](n) + n methanol + n H(+)</text>
        <dbReference type="Rhea" id="RHEA:22380"/>
        <dbReference type="Rhea" id="RHEA-COMP:14570"/>
        <dbReference type="Rhea" id="RHEA-COMP:14573"/>
        <dbReference type="ChEBI" id="CHEBI:15377"/>
        <dbReference type="ChEBI" id="CHEBI:15378"/>
        <dbReference type="ChEBI" id="CHEBI:17790"/>
        <dbReference type="ChEBI" id="CHEBI:140522"/>
        <dbReference type="ChEBI" id="CHEBI:140523"/>
        <dbReference type="EC" id="3.1.1.11"/>
    </reaction>
</comment>
<comment type="similarity">
    <text evidence="2">Belongs to the pectinesterase family.</text>
</comment>
<keyword evidence="13" id="KW-1185">Reference proteome</keyword>
<dbReference type="eggNOG" id="ENOG502QUTX">
    <property type="taxonomic scope" value="Eukaryota"/>
</dbReference>
<comment type="function">
    <text evidence="8">Acts in the modification of cell walls via demethylesterification of cell wall pectin.</text>
</comment>
<dbReference type="InterPro" id="IPR011050">
    <property type="entry name" value="Pectin_lyase_fold/virulence"/>
</dbReference>
<dbReference type="EMBL" id="KB870808">
    <property type="protein sequence ID" value="EOA29188.1"/>
    <property type="molecule type" value="Genomic_DNA"/>
</dbReference>
<evidence type="ECO:0000256" key="9">
    <source>
        <dbReference type="PROSITE-ProRule" id="PRU10040"/>
    </source>
</evidence>
<evidence type="ECO:0000256" key="6">
    <source>
        <dbReference type="ARBA" id="ARBA00023180"/>
    </source>
</evidence>
<organism evidence="12 13">
    <name type="scientific">Capsella rubella</name>
    <dbReference type="NCBI Taxonomy" id="81985"/>
    <lineage>
        <taxon>Eukaryota</taxon>
        <taxon>Viridiplantae</taxon>
        <taxon>Streptophyta</taxon>
        <taxon>Embryophyta</taxon>
        <taxon>Tracheophyta</taxon>
        <taxon>Spermatophyta</taxon>
        <taxon>Magnoliopsida</taxon>
        <taxon>eudicotyledons</taxon>
        <taxon>Gunneridae</taxon>
        <taxon>Pentapetalae</taxon>
        <taxon>rosids</taxon>
        <taxon>malvids</taxon>
        <taxon>Brassicales</taxon>
        <taxon>Brassicaceae</taxon>
        <taxon>Camelineae</taxon>
        <taxon>Capsella</taxon>
    </lineage>
</organism>
<dbReference type="Pfam" id="PF01095">
    <property type="entry name" value="Pectinesterase"/>
    <property type="match status" value="1"/>
</dbReference>
<protein>
    <recommendedName>
        <fullName evidence="3 10">Pectinesterase</fullName>
        <ecNumber evidence="3 10">3.1.1.11</ecNumber>
    </recommendedName>
</protein>
<evidence type="ECO:0000256" key="1">
    <source>
        <dbReference type="ARBA" id="ARBA00005184"/>
    </source>
</evidence>
<dbReference type="AlphaFoldDB" id="R0HYM2"/>
<evidence type="ECO:0000259" key="11">
    <source>
        <dbReference type="Pfam" id="PF01095"/>
    </source>
</evidence>
<dbReference type="GO" id="GO:0030599">
    <property type="term" value="F:pectinesterase activity"/>
    <property type="evidence" value="ECO:0007669"/>
    <property type="project" value="UniProtKB-UniRule"/>
</dbReference>
<evidence type="ECO:0000256" key="7">
    <source>
        <dbReference type="ARBA" id="ARBA00047928"/>
    </source>
</evidence>
<dbReference type="SUPFAM" id="SSF51126">
    <property type="entry name" value="Pectin lyase-like"/>
    <property type="match status" value="1"/>
</dbReference>
<sequence>MSIKITIVVLIVLVTTILSLFAIHLSKHGEFKGVYGNQPKHHQHQDLSLHSLVFIVDLNGNGNFTTVQKAIDAVPDFSLSRALIIINAGIYREKVIVSEKKTNILMQGRGYQRTIIEWNDTAHSSGGNPNSYTFAIFAANFVASNISFKNSAPEPEPGAEGAQAVAVRIDGDQVAFYSCGFYGFQDTLLDNTGRHYFKNCFIQGSIDFIFGKGLSLYQDCVIRSIAKQSKADITGFITAQGRESEGERSGFSFLDCNIDGSGKVLLGRAWRGFATVVFSQSYMSSVISSEGWGDWENVTRDKTVTFGEHRCYGEGANYKERVAYGKQLTDSEASSYTDISYIDGDQWLNGTTPPELNSFEELEEYDLISSY</sequence>
<name>R0HYM2_9BRAS</name>
<feature type="domain" description="Pectinesterase catalytic" evidence="11">
    <location>
        <begin position="55"/>
        <end position="345"/>
    </location>
</feature>
<dbReference type="Proteomes" id="UP000029121">
    <property type="component" value="Unassembled WGS sequence"/>
</dbReference>
<dbReference type="PANTHER" id="PTHR31321">
    <property type="entry name" value="ACYL-COA THIOESTER HYDROLASE YBHC-RELATED"/>
    <property type="match status" value="1"/>
</dbReference>